<evidence type="ECO:0000313" key="2">
    <source>
        <dbReference type="Proteomes" id="UP000309676"/>
    </source>
</evidence>
<dbReference type="RefSeq" id="WP_138193603.1">
    <property type="nucleotide sequence ID" value="NZ_VCIW01000004.1"/>
</dbReference>
<dbReference type="Proteomes" id="UP000309676">
    <property type="component" value="Unassembled WGS sequence"/>
</dbReference>
<proteinExistence type="predicted"/>
<evidence type="ECO:0000313" key="1">
    <source>
        <dbReference type="EMBL" id="TLS52612.1"/>
    </source>
</evidence>
<dbReference type="AlphaFoldDB" id="A0A5R9G883"/>
<dbReference type="EMBL" id="VCIW01000004">
    <property type="protein sequence ID" value="TLS52612.1"/>
    <property type="molecule type" value="Genomic_DNA"/>
</dbReference>
<sequence>MRSMSRLKSGLRTHAWKIAGYAVTAALTIAFILVISEPPAEPAAPAAAAVEEPKPELNEFGAPDLSLENERFRLRFDGRYGGVTVTDKATGETWVSIPAIDETMPPNNQRFIRSPVHIRYTEGKGSAQTYPFKEQGALQAKLSDAGDAIVAAFDLPTLGMSFVMEYRLTDDGLEIVIPFDSIRDGVDKKLVSIEPLPFFEAAAGTERGAVVIPDGSGAIIPFKESHPPYFEIYSEFIYGGDHAFRKNVYQKVTDNERELLSYGPREMAALPIYGIYKEGDKAFLAVVQDGAEDAKINATPSGLRGIQLYRTSAEFIYRNDDVVFLGSSGEIPLTLSDMIPGDRSIRYVFLQGDAADYVGMASAYRKYLTTVQGVVPVEGQSPAYQLRLFGGVLQDEILGRTFISMTTFDEARRMLEGLIERGVRSIELTLEGWNDGGAFGNQPAHLPADRRLGGTADLKALADYAASQGIDLYLKTNYVKPFHKSRAMKESSDAIRGLNKELMKVYKPYVTTRQASYELYYLLKADRVSERYVEKEMPAFAELGATGVQLGLMGSMLYSDPGSKTPTYRKTTLDAWVRSMDAAREHAGKAAVDYGFGYALGHVDRIDDIPLDSSHFLFEERAIPFYQIAVHGMIPYTAKPSNLRDDPKAEFLRALEYGALPSFRFTHEDPAMLKRTMVDDLFSSRFSEWADLSVREYNEAAAVLEQVAGEPIVAHERLAEGVFRTTYGNGVQVIVNYNSKETSADGATVPALGYAVKGGAQ</sequence>
<comment type="caution">
    <text evidence="1">The sequence shown here is derived from an EMBL/GenBank/DDBJ whole genome shotgun (WGS) entry which is preliminary data.</text>
</comment>
<organism evidence="1 2">
    <name type="scientific">Paenibacillus antri</name>
    <dbReference type="NCBI Taxonomy" id="2582848"/>
    <lineage>
        <taxon>Bacteria</taxon>
        <taxon>Bacillati</taxon>
        <taxon>Bacillota</taxon>
        <taxon>Bacilli</taxon>
        <taxon>Bacillales</taxon>
        <taxon>Paenibacillaceae</taxon>
        <taxon>Paenibacillus</taxon>
    </lineage>
</organism>
<dbReference type="InterPro" id="IPR043751">
    <property type="entry name" value="DUF5696"/>
</dbReference>
<dbReference type="Pfam" id="PF18952">
    <property type="entry name" value="DUF5696"/>
    <property type="match status" value="1"/>
</dbReference>
<protein>
    <submittedName>
        <fullName evidence="1">Uncharacterized protein</fullName>
    </submittedName>
</protein>
<gene>
    <name evidence="1" type="ORF">FE782_08220</name>
</gene>
<keyword evidence="2" id="KW-1185">Reference proteome</keyword>
<accession>A0A5R9G883</accession>
<name>A0A5R9G883_9BACL</name>
<dbReference type="OrthoDB" id="9793135at2"/>
<reference evidence="1 2" key="1">
    <citation type="submission" date="2019-05" db="EMBL/GenBank/DDBJ databases">
        <authorList>
            <person name="Narsing Rao M.P."/>
            <person name="Li W.J."/>
        </authorList>
    </citation>
    <scope>NUCLEOTIDE SEQUENCE [LARGE SCALE GENOMIC DNA]</scope>
    <source>
        <strain evidence="1 2">SYSU_K30003</strain>
    </source>
</reference>
<dbReference type="Gene3D" id="3.20.20.80">
    <property type="entry name" value="Glycosidases"/>
    <property type="match status" value="1"/>
</dbReference>